<feature type="region of interest" description="Disordered" evidence="1">
    <location>
        <begin position="378"/>
        <end position="404"/>
    </location>
</feature>
<accession>A0A1G2NZL9</accession>
<protein>
    <recommendedName>
        <fullName evidence="5">Serine protease</fullName>
    </recommendedName>
</protein>
<feature type="compositionally biased region" description="Basic and acidic residues" evidence="1">
    <location>
        <begin position="674"/>
        <end position="685"/>
    </location>
</feature>
<comment type="caution">
    <text evidence="3">The sequence shown here is derived from an EMBL/GenBank/DDBJ whole genome shotgun (WGS) entry which is preliminary data.</text>
</comment>
<reference evidence="3 4" key="1">
    <citation type="journal article" date="2016" name="Nat. Commun.">
        <title>Thousands of microbial genomes shed light on interconnected biogeochemical processes in an aquifer system.</title>
        <authorList>
            <person name="Anantharaman K."/>
            <person name="Brown C.T."/>
            <person name="Hug L.A."/>
            <person name="Sharon I."/>
            <person name="Castelle C.J."/>
            <person name="Probst A.J."/>
            <person name="Thomas B.C."/>
            <person name="Singh A."/>
            <person name="Wilkins M.J."/>
            <person name="Karaoz U."/>
            <person name="Brodie E.L."/>
            <person name="Williams K.H."/>
            <person name="Hubbard S.S."/>
            <person name="Banfield J.F."/>
        </authorList>
    </citation>
    <scope>NUCLEOTIDE SEQUENCE [LARGE SCALE GENOMIC DNA]</scope>
</reference>
<dbReference type="InterPro" id="IPR013320">
    <property type="entry name" value="ConA-like_dom_sf"/>
</dbReference>
<dbReference type="EMBL" id="MHSH01000025">
    <property type="protein sequence ID" value="OHA41520.1"/>
    <property type="molecule type" value="Genomic_DNA"/>
</dbReference>
<evidence type="ECO:0000313" key="4">
    <source>
        <dbReference type="Proteomes" id="UP000176429"/>
    </source>
</evidence>
<evidence type="ECO:0000256" key="2">
    <source>
        <dbReference type="SAM" id="SignalP"/>
    </source>
</evidence>
<dbReference type="GO" id="GO:0006508">
    <property type="term" value="P:proteolysis"/>
    <property type="evidence" value="ECO:0007669"/>
    <property type="project" value="InterPro"/>
</dbReference>
<feature type="compositionally biased region" description="Polar residues" evidence="1">
    <location>
        <begin position="382"/>
        <end position="404"/>
    </location>
</feature>
<dbReference type="InterPro" id="IPR009003">
    <property type="entry name" value="Peptidase_S1_PA"/>
</dbReference>
<feature type="signal peptide" evidence="2">
    <location>
        <begin position="1"/>
        <end position="23"/>
    </location>
</feature>
<evidence type="ECO:0008006" key="5">
    <source>
        <dbReference type="Google" id="ProtNLM"/>
    </source>
</evidence>
<dbReference type="Pfam" id="PF13385">
    <property type="entry name" value="Laminin_G_3"/>
    <property type="match status" value="1"/>
</dbReference>
<feature type="region of interest" description="Disordered" evidence="1">
    <location>
        <begin position="636"/>
        <end position="689"/>
    </location>
</feature>
<dbReference type="Gene3D" id="2.60.120.200">
    <property type="match status" value="1"/>
</dbReference>
<dbReference type="GO" id="GO:0004252">
    <property type="term" value="F:serine-type endopeptidase activity"/>
    <property type="evidence" value="ECO:0007669"/>
    <property type="project" value="InterPro"/>
</dbReference>
<dbReference type="Proteomes" id="UP000176429">
    <property type="component" value="Unassembled WGS sequence"/>
</dbReference>
<dbReference type="PANTHER" id="PTHR22939:SF129">
    <property type="entry name" value="SERINE PROTEASE HTRA2, MITOCHONDRIAL"/>
    <property type="match status" value="1"/>
</dbReference>
<name>A0A1G2NZL9_9BACT</name>
<dbReference type="PANTHER" id="PTHR22939">
    <property type="entry name" value="SERINE PROTEASE FAMILY S1C HTRA-RELATED"/>
    <property type="match status" value="1"/>
</dbReference>
<evidence type="ECO:0000256" key="1">
    <source>
        <dbReference type="SAM" id="MobiDB-lite"/>
    </source>
</evidence>
<dbReference type="SUPFAM" id="SSF49899">
    <property type="entry name" value="Concanavalin A-like lectins/glucanases"/>
    <property type="match status" value="1"/>
</dbReference>
<feature type="chain" id="PRO_5009583821" description="Serine protease" evidence="2">
    <location>
        <begin position="24"/>
        <end position="713"/>
    </location>
</feature>
<dbReference type="SUPFAM" id="SSF50494">
    <property type="entry name" value="Trypsin-like serine proteases"/>
    <property type="match status" value="1"/>
</dbReference>
<dbReference type="PRINTS" id="PR00834">
    <property type="entry name" value="PROTEASES2C"/>
</dbReference>
<gene>
    <name evidence="3" type="ORF">A3H68_01740</name>
</gene>
<evidence type="ECO:0000313" key="3">
    <source>
        <dbReference type="EMBL" id="OHA41520.1"/>
    </source>
</evidence>
<dbReference type="InterPro" id="IPR001940">
    <property type="entry name" value="Peptidase_S1C"/>
</dbReference>
<organism evidence="3 4">
    <name type="scientific">Candidatus Taylorbacteria bacterium RIFCSPLOWO2_02_FULL_46_40</name>
    <dbReference type="NCBI Taxonomy" id="1802329"/>
    <lineage>
        <taxon>Bacteria</taxon>
        <taxon>Candidatus Tayloriibacteriota</taxon>
    </lineage>
</organism>
<sequence length="713" mass="77193">MKRYFLFLLFATAVFSSAVVVQASSVPSPISYWNFNDENAVNGGVITDSAGQYTAQNKNGSWISNGFSGGAINFRCSNGTYGMISNSLPPLSNFSVLYRLKLGAFGSQTLNSSFGFNVSLQQSGDGMNDSINVLGDGMSGSGITKQFSSNGTWEHLAFVYNNDGYYYYRNGVFTAYTAGLGRSFPSGQWTFGAAGVCNTDIQMDEIKIYNTALTPNQVAEEYNYNKLKCNADVWQCEDWGACSVNGSQARSCNKIFECEFTEDPPPPTSQSCTYTPPVCTSWTYSDWSDCQSNYTKTRSTVSSSPSNCSGGNPVLTQSCAYAPPQPITPPPVYQPPQPSCTADTWSCGDWNVCSLSGIQNRSCRKTFDCSSVESAPPAVDQSCESPNKPTQQLPQVPQSSDEISNQDSIVRATVKLICPVDSNRASQGSGTIINSNGTILTNKHVVEGTLGCLVGFVDNFSDEPYFGERQIADILKMSSSEDVAVLKIRNPQNTSLPYINIANGNSKNLRLGTKIITYGYPAKFGTNITYTSGDFSGTNGNYLKTTAIIEHGNSGGGAYIKDGTFIGVPSAVIRGELNALGYVLSINTINAWLGNSSIVSNSGPNNNYSRVSSVLENIDLKKLDSLQLIIPNTKESAKETPQVNNGPSKISKPVIASPTKQVQKNVSSTTPKSPEPKITEDKKLEQSVNNKVQEKQVKVSWPKRFLFWLANLF</sequence>
<dbReference type="AlphaFoldDB" id="A0A1G2NZL9"/>
<dbReference type="Gene3D" id="2.40.10.120">
    <property type="match status" value="1"/>
</dbReference>
<keyword evidence="2" id="KW-0732">Signal</keyword>
<dbReference type="Pfam" id="PF13365">
    <property type="entry name" value="Trypsin_2"/>
    <property type="match status" value="1"/>
</dbReference>
<proteinExistence type="predicted"/>
<feature type="compositionally biased region" description="Polar residues" evidence="1">
    <location>
        <begin position="639"/>
        <end position="648"/>
    </location>
</feature>
<feature type="compositionally biased region" description="Polar residues" evidence="1">
    <location>
        <begin position="658"/>
        <end position="672"/>
    </location>
</feature>